<keyword evidence="1" id="KW-0812">Transmembrane</keyword>
<feature type="transmembrane region" description="Helical" evidence="1">
    <location>
        <begin position="21"/>
        <end position="41"/>
    </location>
</feature>
<evidence type="ECO:0000313" key="2">
    <source>
        <dbReference type="EMBL" id="GAA0908940.1"/>
    </source>
</evidence>
<comment type="caution">
    <text evidence="2">The sequence shown here is derived from an EMBL/GenBank/DDBJ whole genome shotgun (WGS) entry which is preliminary data.</text>
</comment>
<sequence length="212" mass="22653">MVREVRSGRMRIYAERPGRAGLQLLADLLALGWIWLTAFVARTVHDFVLAMQGPARTLAGAGESVRGAFDDAARTAASLPFVGDDLARALGAGTGAGESLVAAGQEQMEAIARVAFGTTVATVVLGAMPVLFVWLPLRVRYAQLAQSAVTARAVDSDLLALRALTRRPVRQLMRVAPDPATSWRRGERPVLHALAALELRSLGLRAPRTPPD</sequence>
<dbReference type="Proteomes" id="UP001499967">
    <property type="component" value="Unassembled WGS sequence"/>
</dbReference>
<organism evidence="2 3">
    <name type="scientific">Pseudonocardia zijingensis</name>
    <dbReference type="NCBI Taxonomy" id="153376"/>
    <lineage>
        <taxon>Bacteria</taxon>
        <taxon>Bacillati</taxon>
        <taxon>Actinomycetota</taxon>
        <taxon>Actinomycetes</taxon>
        <taxon>Pseudonocardiales</taxon>
        <taxon>Pseudonocardiaceae</taxon>
        <taxon>Pseudonocardia</taxon>
    </lineage>
</organism>
<protein>
    <submittedName>
        <fullName evidence="2">Uncharacterized protein</fullName>
    </submittedName>
</protein>
<evidence type="ECO:0000256" key="1">
    <source>
        <dbReference type="SAM" id="Phobius"/>
    </source>
</evidence>
<proteinExistence type="predicted"/>
<keyword evidence="1" id="KW-0472">Membrane</keyword>
<evidence type="ECO:0000313" key="3">
    <source>
        <dbReference type="Proteomes" id="UP001499967"/>
    </source>
</evidence>
<keyword evidence="3" id="KW-1185">Reference proteome</keyword>
<keyword evidence="1" id="KW-1133">Transmembrane helix</keyword>
<feature type="transmembrane region" description="Helical" evidence="1">
    <location>
        <begin position="114"/>
        <end position="137"/>
    </location>
</feature>
<dbReference type="EMBL" id="BAAAHP010000331">
    <property type="protein sequence ID" value="GAA0908940.1"/>
    <property type="molecule type" value="Genomic_DNA"/>
</dbReference>
<reference evidence="2 3" key="1">
    <citation type="journal article" date="2019" name="Int. J. Syst. Evol. Microbiol.">
        <title>The Global Catalogue of Microorganisms (GCM) 10K type strain sequencing project: providing services to taxonomists for standard genome sequencing and annotation.</title>
        <authorList>
            <consortium name="The Broad Institute Genomics Platform"/>
            <consortium name="The Broad Institute Genome Sequencing Center for Infectious Disease"/>
            <person name="Wu L."/>
            <person name="Ma J."/>
        </authorList>
    </citation>
    <scope>NUCLEOTIDE SEQUENCE [LARGE SCALE GENOMIC DNA]</scope>
    <source>
        <strain evidence="2 3">JCM 11117</strain>
    </source>
</reference>
<accession>A0ABN1NIQ2</accession>
<gene>
    <name evidence="2" type="ORF">GCM10009559_78600</name>
</gene>
<name>A0ABN1NIQ2_9PSEU</name>